<organism evidence="1 2">
    <name type="scientific">Cirrhinus mrigala</name>
    <name type="common">Mrigala</name>
    <dbReference type="NCBI Taxonomy" id="683832"/>
    <lineage>
        <taxon>Eukaryota</taxon>
        <taxon>Metazoa</taxon>
        <taxon>Chordata</taxon>
        <taxon>Craniata</taxon>
        <taxon>Vertebrata</taxon>
        <taxon>Euteleostomi</taxon>
        <taxon>Actinopterygii</taxon>
        <taxon>Neopterygii</taxon>
        <taxon>Teleostei</taxon>
        <taxon>Ostariophysi</taxon>
        <taxon>Cypriniformes</taxon>
        <taxon>Cyprinidae</taxon>
        <taxon>Labeoninae</taxon>
        <taxon>Labeonini</taxon>
        <taxon>Cirrhinus</taxon>
    </lineage>
</organism>
<protein>
    <submittedName>
        <fullName evidence="1">Uncharacterized protein</fullName>
    </submittedName>
</protein>
<accession>A0ABD0P437</accession>
<evidence type="ECO:0000313" key="1">
    <source>
        <dbReference type="EMBL" id="KAL0168600.1"/>
    </source>
</evidence>
<reference evidence="1 2" key="1">
    <citation type="submission" date="2024-05" db="EMBL/GenBank/DDBJ databases">
        <title>Genome sequencing and assembly of Indian major carp, Cirrhinus mrigala (Hamilton, 1822).</title>
        <authorList>
            <person name="Mohindra V."/>
            <person name="Chowdhury L.M."/>
            <person name="Lal K."/>
            <person name="Jena J.K."/>
        </authorList>
    </citation>
    <scope>NUCLEOTIDE SEQUENCE [LARGE SCALE GENOMIC DNA]</scope>
    <source>
        <strain evidence="1">CM1030</strain>
        <tissue evidence="1">Blood</tissue>
    </source>
</reference>
<sequence>MVEQAVQGAMVEQAAQEAMTEQAFQGAVVERPPWPWPLHSAREQPADLTMERSVGLTLDWLAFLGRELEWILGLEKAGVMWILAQFSTVRGQFTGMWEHRRRWWSEPLARYVEGPGVG</sequence>
<keyword evidence="2" id="KW-1185">Reference proteome</keyword>
<name>A0ABD0P437_CIRMR</name>
<comment type="caution">
    <text evidence="1">The sequence shown here is derived from an EMBL/GenBank/DDBJ whole genome shotgun (WGS) entry which is preliminary data.</text>
</comment>
<dbReference type="Proteomes" id="UP001529510">
    <property type="component" value="Unassembled WGS sequence"/>
</dbReference>
<dbReference type="EMBL" id="JAMKFB020000018">
    <property type="protein sequence ID" value="KAL0168600.1"/>
    <property type="molecule type" value="Genomic_DNA"/>
</dbReference>
<gene>
    <name evidence="1" type="ORF">M9458_036822</name>
</gene>
<proteinExistence type="predicted"/>
<evidence type="ECO:0000313" key="2">
    <source>
        <dbReference type="Proteomes" id="UP001529510"/>
    </source>
</evidence>
<dbReference type="AlphaFoldDB" id="A0ABD0P437"/>
<feature type="non-terminal residue" evidence="1">
    <location>
        <position position="118"/>
    </location>
</feature>